<comment type="caution">
    <text evidence="2">The sequence shown here is derived from an EMBL/GenBank/DDBJ whole genome shotgun (WGS) entry which is preliminary data.</text>
</comment>
<proteinExistence type="predicted"/>
<keyword evidence="3" id="KW-1185">Reference proteome</keyword>
<dbReference type="Pfam" id="PF13527">
    <property type="entry name" value="Acetyltransf_9"/>
    <property type="match status" value="1"/>
</dbReference>
<organism evidence="2 3">
    <name type="scientific">Brevibacillus fluminis</name>
    <dbReference type="NCBI Taxonomy" id="511487"/>
    <lineage>
        <taxon>Bacteria</taxon>
        <taxon>Bacillati</taxon>
        <taxon>Bacillota</taxon>
        <taxon>Bacilli</taxon>
        <taxon>Bacillales</taxon>
        <taxon>Paenibacillaceae</taxon>
        <taxon>Brevibacillus</taxon>
    </lineage>
</organism>
<evidence type="ECO:0000313" key="3">
    <source>
        <dbReference type="Proteomes" id="UP000271031"/>
    </source>
</evidence>
<dbReference type="Proteomes" id="UP000271031">
    <property type="component" value="Unassembled WGS sequence"/>
</dbReference>
<sequence length="295" mass="34548">MEFATGYASQQEWREKLYPLFEKVFGLDANLLADFYQRGFWDPTYTPVTFFEQGNAIANASFFVMPMMFDDKRIEVACIQSVMTDPAYRGQGLMKRLMTEMLKQIDATIQWTFLYTSSPELYEPVGFEVVPHHRWRTANPYPFQEKKAETGLKRLSIFSESDVAVIRACFDKQTAISHAFVPIDYRSSFFLNLYDPEWQQKLYYSRELDAVLVFEVIEETLHLYAVIGLEQPSFERIVGLIQEKIDQVELHFCPDLFEAKHIFTPLLIEKENKLMARGPHSLQERQLAWPLIAEF</sequence>
<reference evidence="2 3" key="1">
    <citation type="submission" date="2018-10" db="EMBL/GenBank/DDBJ databases">
        <title>Phylogenomics of Brevibacillus.</title>
        <authorList>
            <person name="Dunlap C."/>
        </authorList>
    </citation>
    <scope>NUCLEOTIDE SEQUENCE [LARGE SCALE GENOMIC DNA]</scope>
    <source>
        <strain evidence="2 3">JCM 15716</strain>
    </source>
</reference>
<protein>
    <submittedName>
        <fullName evidence="2">GNAT family N-acetyltransferase</fullName>
    </submittedName>
</protein>
<dbReference type="CDD" id="cd04301">
    <property type="entry name" value="NAT_SF"/>
    <property type="match status" value="1"/>
</dbReference>
<dbReference type="OrthoDB" id="9804948at2"/>
<dbReference type="EMBL" id="RHHQ01000004">
    <property type="protein sequence ID" value="RNB91688.1"/>
    <property type="molecule type" value="Genomic_DNA"/>
</dbReference>
<keyword evidence="2" id="KW-0808">Transferase</keyword>
<dbReference type="PROSITE" id="PS51186">
    <property type="entry name" value="GNAT"/>
    <property type="match status" value="1"/>
</dbReference>
<evidence type="ECO:0000259" key="1">
    <source>
        <dbReference type="PROSITE" id="PS51186"/>
    </source>
</evidence>
<gene>
    <name evidence="2" type="ORF">EDM56_02725</name>
</gene>
<feature type="domain" description="N-acetyltransferase" evidence="1">
    <location>
        <begin position="1"/>
        <end position="148"/>
    </location>
</feature>
<dbReference type="GO" id="GO:0016747">
    <property type="term" value="F:acyltransferase activity, transferring groups other than amino-acyl groups"/>
    <property type="evidence" value="ECO:0007669"/>
    <property type="project" value="InterPro"/>
</dbReference>
<evidence type="ECO:0000313" key="2">
    <source>
        <dbReference type="EMBL" id="RNB91688.1"/>
    </source>
</evidence>
<dbReference type="AlphaFoldDB" id="A0A3M8DU37"/>
<dbReference type="Gene3D" id="3.40.630.30">
    <property type="match status" value="1"/>
</dbReference>
<dbReference type="SUPFAM" id="SSF55729">
    <property type="entry name" value="Acyl-CoA N-acyltransferases (Nat)"/>
    <property type="match status" value="1"/>
</dbReference>
<dbReference type="RefSeq" id="WP_122916351.1">
    <property type="nucleotide sequence ID" value="NZ_RHHQ01000004.1"/>
</dbReference>
<name>A0A3M8DU37_9BACL</name>
<dbReference type="InterPro" id="IPR016181">
    <property type="entry name" value="Acyl_CoA_acyltransferase"/>
</dbReference>
<accession>A0A3M8DU37</accession>
<dbReference type="InterPro" id="IPR000182">
    <property type="entry name" value="GNAT_dom"/>
</dbReference>